<dbReference type="AlphaFoldDB" id="A0A168HUG0"/>
<evidence type="ECO:0000313" key="2">
    <source>
        <dbReference type="EMBL" id="OAC99200.1"/>
    </source>
</evidence>
<dbReference type="OrthoDB" id="2287840at2759"/>
<dbReference type="VEuPathDB" id="FungiDB:MUCCIDRAFT_114381"/>
<dbReference type="EMBL" id="AMYB01000008">
    <property type="protein sequence ID" value="OAC99200.1"/>
    <property type="molecule type" value="Genomic_DNA"/>
</dbReference>
<comment type="caution">
    <text evidence="2">The sequence shown here is derived from an EMBL/GenBank/DDBJ whole genome shotgun (WGS) entry which is preliminary data.</text>
</comment>
<reference evidence="2 3" key="1">
    <citation type="submission" date="2015-06" db="EMBL/GenBank/DDBJ databases">
        <title>Expansion of signal transduction pathways in fungi by whole-genome duplication.</title>
        <authorList>
            <consortium name="DOE Joint Genome Institute"/>
            <person name="Corrochano L.M."/>
            <person name="Kuo A."/>
            <person name="Marcet-Houben M."/>
            <person name="Polaino S."/>
            <person name="Salamov A."/>
            <person name="Villalobos J.M."/>
            <person name="Alvarez M.I."/>
            <person name="Avalos J."/>
            <person name="Benito E.P."/>
            <person name="Benoit I."/>
            <person name="Burger G."/>
            <person name="Camino L.P."/>
            <person name="Canovas D."/>
            <person name="Cerda-Olmedo E."/>
            <person name="Cheng J.-F."/>
            <person name="Dominguez A."/>
            <person name="Elias M."/>
            <person name="Eslava A.P."/>
            <person name="Glaser F."/>
            <person name="Grimwood J."/>
            <person name="Gutierrez G."/>
            <person name="Heitman J."/>
            <person name="Henrissat B."/>
            <person name="Iturriaga E.A."/>
            <person name="Lang B.F."/>
            <person name="Lavin J.L."/>
            <person name="Lee S."/>
            <person name="Li W."/>
            <person name="Lindquist E."/>
            <person name="Lopez-Garcia S."/>
            <person name="Luque E.M."/>
            <person name="Marcos A.T."/>
            <person name="Martin J."/>
            <person name="Mccluskey K."/>
            <person name="Medina H.R."/>
            <person name="Miralles-Duran A."/>
            <person name="Miyazaki A."/>
            <person name="Munoz-Torres E."/>
            <person name="Oguiza J.A."/>
            <person name="Ohm R."/>
            <person name="Olmedo M."/>
            <person name="Orejas M."/>
            <person name="Ortiz-Castellanos L."/>
            <person name="Pisabarro A.G."/>
            <person name="Rodriguez-Romero J."/>
            <person name="Ruiz-Herrera J."/>
            <person name="Ruiz-Vazquez R."/>
            <person name="Sanz C."/>
            <person name="Schackwitz W."/>
            <person name="Schmutz J."/>
            <person name="Shahriari M."/>
            <person name="Shelest E."/>
            <person name="Silva-Franco F."/>
            <person name="Soanes D."/>
            <person name="Syed K."/>
            <person name="Tagua V.G."/>
            <person name="Talbot N.J."/>
            <person name="Thon M."/>
            <person name="De Vries R.P."/>
            <person name="Wiebenga A."/>
            <person name="Yadav J.S."/>
            <person name="Braun E.L."/>
            <person name="Baker S."/>
            <person name="Garre V."/>
            <person name="Horwitz B."/>
            <person name="Torres-Martinez S."/>
            <person name="Idnurm A."/>
            <person name="Herrera-Estrella A."/>
            <person name="Gabaldon T."/>
            <person name="Grigoriev I.V."/>
        </authorList>
    </citation>
    <scope>NUCLEOTIDE SEQUENCE [LARGE SCALE GENOMIC DNA]</scope>
    <source>
        <strain evidence="2 3">CBS 277.49</strain>
    </source>
</reference>
<feature type="compositionally biased region" description="Basic and acidic residues" evidence="1">
    <location>
        <begin position="113"/>
        <end position="124"/>
    </location>
</feature>
<feature type="region of interest" description="Disordered" evidence="1">
    <location>
        <begin position="111"/>
        <end position="132"/>
    </location>
</feature>
<dbReference type="Proteomes" id="UP000077051">
    <property type="component" value="Unassembled WGS sequence"/>
</dbReference>
<evidence type="ECO:0000313" key="3">
    <source>
        <dbReference type="Proteomes" id="UP000077051"/>
    </source>
</evidence>
<accession>A0A168HUG0</accession>
<keyword evidence="3" id="KW-1185">Reference proteome</keyword>
<sequence length="132" mass="15059">MLFNTLSAGGWADIDKVVDELWKVISLRVKDNKTVKGALIQSIDTVAMNRKKWFQLVSYCHQLITQYKLKEITATFDIAWTLKKQKQRALDLDTVNGVKLSQLGAKKFGKKLSLKDQKPSEHRVGKNVTGRR</sequence>
<name>A0A168HUG0_MUCCL</name>
<organism evidence="2 3">
    <name type="scientific">Mucor lusitanicus CBS 277.49</name>
    <dbReference type="NCBI Taxonomy" id="747725"/>
    <lineage>
        <taxon>Eukaryota</taxon>
        <taxon>Fungi</taxon>
        <taxon>Fungi incertae sedis</taxon>
        <taxon>Mucoromycota</taxon>
        <taxon>Mucoromycotina</taxon>
        <taxon>Mucoromycetes</taxon>
        <taxon>Mucorales</taxon>
        <taxon>Mucorineae</taxon>
        <taxon>Mucoraceae</taxon>
        <taxon>Mucor</taxon>
    </lineage>
</organism>
<evidence type="ECO:0000256" key="1">
    <source>
        <dbReference type="SAM" id="MobiDB-lite"/>
    </source>
</evidence>
<proteinExistence type="predicted"/>
<gene>
    <name evidence="2" type="ORF">MUCCIDRAFT_114381</name>
</gene>
<protein>
    <submittedName>
        <fullName evidence="2">Uncharacterized protein</fullName>
    </submittedName>
</protein>